<accession>A0ACB8YPY2</accession>
<proteinExistence type="predicted"/>
<keyword evidence="2" id="KW-1185">Reference proteome</keyword>
<protein>
    <submittedName>
        <fullName evidence="1">Uncharacterized protein</fullName>
    </submittedName>
</protein>
<dbReference type="EMBL" id="CM042044">
    <property type="protein sequence ID" value="KAI3686994.1"/>
    <property type="molecule type" value="Genomic_DNA"/>
</dbReference>
<reference evidence="1 2" key="2">
    <citation type="journal article" date="2022" name="Mol. Ecol. Resour.">
        <title>The genomes of chicory, endive, great burdock and yacon provide insights into Asteraceae paleo-polyploidization history and plant inulin production.</title>
        <authorList>
            <person name="Fan W."/>
            <person name="Wang S."/>
            <person name="Wang H."/>
            <person name="Wang A."/>
            <person name="Jiang F."/>
            <person name="Liu H."/>
            <person name="Zhao H."/>
            <person name="Xu D."/>
            <person name="Zhang Y."/>
        </authorList>
    </citation>
    <scope>NUCLEOTIDE SEQUENCE [LARGE SCALE GENOMIC DNA]</scope>
    <source>
        <strain evidence="2">cv. Yunnan</strain>
        <tissue evidence="1">Leaves</tissue>
    </source>
</reference>
<sequence length="73" mass="8254">MGYLERLMMTYKPGQLIVMYEKAAYVLSSNGPAIVLAKVDVDAKQNKERVGKYEFSLDTYVLQLDPPFSFSPS</sequence>
<gene>
    <name evidence="1" type="ORF">L1987_80684</name>
</gene>
<evidence type="ECO:0000313" key="2">
    <source>
        <dbReference type="Proteomes" id="UP001056120"/>
    </source>
</evidence>
<dbReference type="Proteomes" id="UP001056120">
    <property type="component" value="Linkage Group LG27"/>
</dbReference>
<name>A0ACB8YPY2_9ASTR</name>
<reference evidence="2" key="1">
    <citation type="journal article" date="2022" name="Mol. Ecol. Resour.">
        <title>The genomes of chicory, endive, great burdock and yacon provide insights into Asteraceae palaeo-polyploidization history and plant inulin production.</title>
        <authorList>
            <person name="Fan W."/>
            <person name="Wang S."/>
            <person name="Wang H."/>
            <person name="Wang A."/>
            <person name="Jiang F."/>
            <person name="Liu H."/>
            <person name="Zhao H."/>
            <person name="Xu D."/>
            <person name="Zhang Y."/>
        </authorList>
    </citation>
    <scope>NUCLEOTIDE SEQUENCE [LARGE SCALE GENOMIC DNA]</scope>
    <source>
        <strain evidence="2">cv. Yunnan</strain>
    </source>
</reference>
<comment type="caution">
    <text evidence="1">The sequence shown here is derived from an EMBL/GenBank/DDBJ whole genome shotgun (WGS) entry which is preliminary data.</text>
</comment>
<organism evidence="1 2">
    <name type="scientific">Smallanthus sonchifolius</name>
    <dbReference type="NCBI Taxonomy" id="185202"/>
    <lineage>
        <taxon>Eukaryota</taxon>
        <taxon>Viridiplantae</taxon>
        <taxon>Streptophyta</taxon>
        <taxon>Embryophyta</taxon>
        <taxon>Tracheophyta</taxon>
        <taxon>Spermatophyta</taxon>
        <taxon>Magnoliopsida</taxon>
        <taxon>eudicotyledons</taxon>
        <taxon>Gunneridae</taxon>
        <taxon>Pentapetalae</taxon>
        <taxon>asterids</taxon>
        <taxon>campanulids</taxon>
        <taxon>Asterales</taxon>
        <taxon>Asteraceae</taxon>
        <taxon>Asteroideae</taxon>
        <taxon>Heliantheae alliance</taxon>
        <taxon>Millerieae</taxon>
        <taxon>Smallanthus</taxon>
    </lineage>
</organism>
<evidence type="ECO:0000313" key="1">
    <source>
        <dbReference type="EMBL" id="KAI3686994.1"/>
    </source>
</evidence>